<proteinExistence type="predicted"/>
<feature type="compositionally biased region" description="Polar residues" evidence="1">
    <location>
        <begin position="1"/>
        <end position="13"/>
    </location>
</feature>
<comment type="caution">
    <text evidence="2">The sequence shown here is derived from an EMBL/GenBank/DDBJ whole genome shotgun (WGS) entry which is preliminary data.</text>
</comment>
<evidence type="ECO:0000256" key="1">
    <source>
        <dbReference type="SAM" id="MobiDB-lite"/>
    </source>
</evidence>
<keyword evidence="3" id="KW-1185">Reference proteome</keyword>
<feature type="region of interest" description="Disordered" evidence="1">
    <location>
        <begin position="65"/>
        <end position="113"/>
    </location>
</feature>
<reference evidence="2 3" key="1">
    <citation type="journal article" date="2020" name="bioRxiv">
        <title>Sequence and annotation of 42 cannabis genomes reveals extensive copy number variation in cannabinoid synthesis and pathogen resistance genes.</title>
        <authorList>
            <person name="Mckernan K.J."/>
            <person name="Helbert Y."/>
            <person name="Kane L.T."/>
            <person name="Ebling H."/>
            <person name="Zhang L."/>
            <person name="Liu B."/>
            <person name="Eaton Z."/>
            <person name="Mclaughlin S."/>
            <person name="Kingan S."/>
            <person name="Baybayan P."/>
            <person name="Concepcion G."/>
            <person name="Jordan M."/>
            <person name="Riva A."/>
            <person name="Barbazuk W."/>
            <person name="Harkins T."/>
        </authorList>
    </citation>
    <scope>NUCLEOTIDE SEQUENCE [LARGE SCALE GENOMIC DNA]</scope>
    <source>
        <strain evidence="3">cv. Jamaican Lion 4</strain>
        <tissue evidence="2">Leaf</tissue>
    </source>
</reference>
<dbReference type="EMBL" id="JAATIQ010000276">
    <property type="protein sequence ID" value="KAF4365172.1"/>
    <property type="molecule type" value="Genomic_DNA"/>
</dbReference>
<sequence length="272" mass="31100">MAQISRASSSALKVSNRDAILNRPPPSLEMDRDWMSANRLTNADNPNLVHCPCLKCGNMERTLTMDDPDDYDDDFSLWGQSIGGESESDPAAPKPKPDPNSQPKKKNGRGHIRNRSQGILLEVEYNQWGQCIGDTANELSMFKLGPEAKHSTLKTRGRRWKDWKAFLTRNLIFEYKEKVSAMLDRPPDAYASCYKPEDWKAKRCSPEWAKKRKKMQDIRSQNSYNHHAGRGGVKKVEEKLEKELGHQLTIYDRADLCIRIRKNKNDELDGPA</sequence>
<evidence type="ECO:0000313" key="2">
    <source>
        <dbReference type="EMBL" id="KAF4365172.1"/>
    </source>
</evidence>
<protein>
    <submittedName>
        <fullName evidence="2">Uncharacterized protein</fullName>
    </submittedName>
</protein>
<dbReference type="Proteomes" id="UP000583929">
    <property type="component" value="Unassembled WGS sequence"/>
</dbReference>
<name>A0A7J6F351_CANSA</name>
<dbReference type="AlphaFoldDB" id="A0A7J6F351"/>
<feature type="region of interest" description="Disordered" evidence="1">
    <location>
        <begin position="1"/>
        <end position="29"/>
    </location>
</feature>
<evidence type="ECO:0000313" key="3">
    <source>
        <dbReference type="Proteomes" id="UP000583929"/>
    </source>
</evidence>
<accession>A0A7J6F351</accession>
<gene>
    <name evidence="2" type="ORF">G4B88_013069</name>
</gene>
<feature type="compositionally biased region" description="Acidic residues" evidence="1">
    <location>
        <begin position="66"/>
        <end position="75"/>
    </location>
</feature>
<organism evidence="2 3">
    <name type="scientific">Cannabis sativa</name>
    <name type="common">Hemp</name>
    <name type="synonym">Marijuana</name>
    <dbReference type="NCBI Taxonomy" id="3483"/>
    <lineage>
        <taxon>Eukaryota</taxon>
        <taxon>Viridiplantae</taxon>
        <taxon>Streptophyta</taxon>
        <taxon>Embryophyta</taxon>
        <taxon>Tracheophyta</taxon>
        <taxon>Spermatophyta</taxon>
        <taxon>Magnoliopsida</taxon>
        <taxon>eudicotyledons</taxon>
        <taxon>Gunneridae</taxon>
        <taxon>Pentapetalae</taxon>
        <taxon>rosids</taxon>
        <taxon>fabids</taxon>
        <taxon>Rosales</taxon>
        <taxon>Cannabaceae</taxon>
        <taxon>Cannabis</taxon>
    </lineage>
</organism>
<feature type="compositionally biased region" description="Basic residues" evidence="1">
    <location>
        <begin position="103"/>
        <end position="113"/>
    </location>
</feature>